<dbReference type="GO" id="GO:0007189">
    <property type="term" value="P:adenylate cyclase-activating G protein-coupled receptor signaling pathway"/>
    <property type="evidence" value="ECO:0007669"/>
    <property type="project" value="TreeGrafter"/>
</dbReference>
<keyword evidence="5" id="KW-0472">Membrane</keyword>
<proteinExistence type="predicted"/>
<dbReference type="CDD" id="cd07302">
    <property type="entry name" value="CHD"/>
    <property type="match status" value="1"/>
</dbReference>
<evidence type="ECO:0000313" key="8">
    <source>
        <dbReference type="EMBL" id="CAD8206960.1"/>
    </source>
</evidence>
<dbReference type="PROSITE" id="PS50125">
    <property type="entry name" value="GUANYLATE_CYCLASE_2"/>
    <property type="match status" value="1"/>
</dbReference>
<dbReference type="GO" id="GO:0000166">
    <property type="term" value="F:nucleotide binding"/>
    <property type="evidence" value="ECO:0007669"/>
    <property type="project" value="UniProtKB-KW"/>
</dbReference>
<name>A0A8S1XZU4_9CILI</name>
<keyword evidence="9" id="KW-1185">Reference proteome</keyword>
<dbReference type="GO" id="GO:0009190">
    <property type="term" value="P:cyclic nucleotide biosynthetic process"/>
    <property type="evidence" value="ECO:0007669"/>
    <property type="project" value="InterPro"/>
</dbReference>
<dbReference type="AlphaFoldDB" id="A0A8S1XZU4"/>
<keyword evidence="4" id="KW-1133">Transmembrane helix</keyword>
<dbReference type="EMBL" id="CAJJDO010000145">
    <property type="protein sequence ID" value="CAD8206960.1"/>
    <property type="molecule type" value="Genomic_DNA"/>
</dbReference>
<dbReference type="GO" id="GO:0005886">
    <property type="term" value="C:plasma membrane"/>
    <property type="evidence" value="ECO:0007669"/>
    <property type="project" value="TreeGrafter"/>
</dbReference>
<keyword evidence="2" id="KW-0812">Transmembrane</keyword>
<evidence type="ECO:0000259" key="7">
    <source>
        <dbReference type="PROSITE" id="PS50125"/>
    </source>
</evidence>
<evidence type="ECO:0000256" key="5">
    <source>
        <dbReference type="ARBA" id="ARBA00023136"/>
    </source>
</evidence>
<evidence type="ECO:0000256" key="6">
    <source>
        <dbReference type="ARBA" id="ARBA00023239"/>
    </source>
</evidence>
<dbReference type="OrthoDB" id="354346at2759"/>
<reference evidence="8" key="1">
    <citation type="submission" date="2021-01" db="EMBL/GenBank/DDBJ databases">
        <authorList>
            <consortium name="Genoscope - CEA"/>
            <person name="William W."/>
        </authorList>
    </citation>
    <scope>NUCLEOTIDE SEQUENCE</scope>
</reference>
<keyword evidence="6" id="KW-0456">Lyase</keyword>
<evidence type="ECO:0000256" key="1">
    <source>
        <dbReference type="ARBA" id="ARBA00004370"/>
    </source>
</evidence>
<evidence type="ECO:0000256" key="2">
    <source>
        <dbReference type="ARBA" id="ARBA00022692"/>
    </source>
</evidence>
<comment type="caution">
    <text evidence="8">The sequence shown here is derived from an EMBL/GenBank/DDBJ whole genome shotgun (WGS) entry which is preliminary data.</text>
</comment>
<dbReference type="Pfam" id="PF00211">
    <property type="entry name" value="Guanylate_cyc"/>
    <property type="match status" value="1"/>
</dbReference>
<accession>A0A8S1XZU4</accession>
<dbReference type="GO" id="GO:0004016">
    <property type="term" value="F:adenylate cyclase activity"/>
    <property type="evidence" value="ECO:0007669"/>
    <property type="project" value="TreeGrafter"/>
</dbReference>
<feature type="domain" description="Guanylate cyclase" evidence="7">
    <location>
        <begin position="1"/>
        <end position="58"/>
    </location>
</feature>
<dbReference type="PANTHER" id="PTHR45627:SF12">
    <property type="entry name" value="ADENYLATE CYCLASE TYPE 2"/>
    <property type="match status" value="1"/>
</dbReference>
<comment type="subcellular location">
    <subcellularLocation>
        <location evidence="1">Membrane</location>
    </subcellularLocation>
</comment>
<gene>
    <name evidence="8" type="ORF">PPENT_87.1.T1450142</name>
</gene>
<dbReference type="PANTHER" id="PTHR45627">
    <property type="entry name" value="ADENYLATE CYCLASE TYPE 1"/>
    <property type="match status" value="1"/>
</dbReference>
<sequence>MGFQMVDIIMSVRQKIKFDKLNMRIGIHTGQVTGGIIGTDIVRYDIYGKDVSIANKMESSGVEGRVQVSETTKLMIERAEKHAFNFKFHHDVELNKFNMNIKGFLVDWDKRREDASIDPYRSPSRNQ</sequence>
<evidence type="ECO:0000256" key="3">
    <source>
        <dbReference type="ARBA" id="ARBA00022741"/>
    </source>
</evidence>
<dbReference type="InterPro" id="IPR001054">
    <property type="entry name" value="A/G_cyclase"/>
</dbReference>
<evidence type="ECO:0000313" key="9">
    <source>
        <dbReference type="Proteomes" id="UP000689195"/>
    </source>
</evidence>
<keyword evidence="3" id="KW-0547">Nucleotide-binding</keyword>
<organism evidence="8 9">
    <name type="scientific">Paramecium pentaurelia</name>
    <dbReference type="NCBI Taxonomy" id="43138"/>
    <lineage>
        <taxon>Eukaryota</taxon>
        <taxon>Sar</taxon>
        <taxon>Alveolata</taxon>
        <taxon>Ciliophora</taxon>
        <taxon>Intramacronucleata</taxon>
        <taxon>Oligohymenophorea</taxon>
        <taxon>Peniculida</taxon>
        <taxon>Parameciidae</taxon>
        <taxon>Paramecium</taxon>
    </lineage>
</organism>
<dbReference type="GO" id="GO:0035556">
    <property type="term" value="P:intracellular signal transduction"/>
    <property type="evidence" value="ECO:0007669"/>
    <property type="project" value="InterPro"/>
</dbReference>
<evidence type="ECO:0000256" key="4">
    <source>
        <dbReference type="ARBA" id="ARBA00022989"/>
    </source>
</evidence>
<dbReference type="Proteomes" id="UP000689195">
    <property type="component" value="Unassembled WGS sequence"/>
</dbReference>
<protein>
    <recommendedName>
        <fullName evidence="7">Guanylate cyclase domain-containing protein</fullName>
    </recommendedName>
</protein>